<accession>A0ABS9K2I6</accession>
<organism evidence="3 4">
    <name type="scientific">Dechloromonas hankyongensis</name>
    <dbReference type="NCBI Taxonomy" id="2908002"/>
    <lineage>
        <taxon>Bacteria</taxon>
        <taxon>Pseudomonadati</taxon>
        <taxon>Pseudomonadota</taxon>
        <taxon>Betaproteobacteria</taxon>
        <taxon>Rhodocyclales</taxon>
        <taxon>Azonexaceae</taxon>
        <taxon>Dechloromonas</taxon>
    </lineage>
</organism>
<evidence type="ECO:0000256" key="2">
    <source>
        <dbReference type="SAM" id="SignalP"/>
    </source>
</evidence>
<feature type="chain" id="PRO_5045955546" evidence="2">
    <location>
        <begin position="34"/>
        <end position="182"/>
    </location>
</feature>
<feature type="region of interest" description="Disordered" evidence="1">
    <location>
        <begin position="135"/>
        <end position="182"/>
    </location>
</feature>
<proteinExistence type="predicted"/>
<dbReference type="Proteomes" id="UP001165384">
    <property type="component" value="Unassembled WGS sequence"/>
</dbReference>
<keyword evidence="4" id="KW-1185">Reference proteome</keyword>
<feature type="compositionally biased region" description="Basic and acidic residues" evidence="1">
    <location>
        <begin position="143"/>
        <end position="172"/>
    </location>
</feature>
<dbReference type="PROSITE" id="PS51257">
    <property type="entry name" value="PROKAR_LIPOPROTEIN"/>
    <property type="match status" value="1"/>
</dbReference>
<gene>
    <name evidence="3" type="ORF">LZ012_10275</name>
</gene>
<name>A0ABS9K2I6_9RHOO</name>
<evidence type="ECO:0000256" key="1">
    <source>
        <dbReference type="SAM" id="MobiDB-lite"/>
    </source>
</evidence>
<protein>
    <submittedName>
        <fullName evidence="3">Permease</fullName>
    </submittedName>
</protein>
<comment type="caution">
    <text evidence="3">The sequence shown here is derived from an EMBL/GenBank/DDBJ whole genome shotgun (WGS) entry which is preliminary data.</text>
</comment>
<dbReference type="EMBL" id="JAKLTN010000002">
    <property type="protein sequence ID" value="MCG2577380.1"/>
    <property type="molecule type" value="Genomic_DNA"/>
</dbReference>
<reference evidence="3" key="1">
    <citation type="submission" date="2022-01" db="EMBL/GenBank/DDBJ databases">
        <authorList>
            <person name="Jo J.-H."/>
            <person name="Im W.-T."/>
        </authorList>
    </citation>
    <scope>NUCLEOTIDE SEQUENCE</scope>
    <source>
        <strain evidence="3">XY25</strain>
    </source>
</reference>
<evidence type="ECO:0000313" key="4">
    <source>
        <dbReference type="Proteomes" id="UP001165384"/>
    </source>
</evidence>
<dbReference type="RefSeq" id="WP_275710399.1">
    <property type="nucleotide sequence ID" value="NZ_JAKLTN010000002.1"/>
</dbReference>
<keyword evidence="2" id="KW-0732">Signal</keyword>
<sequence length="182" mass="20143">MSSKTDFLRRGLCGLLCAALLAGCTTMPGAKKAARVDETTPEAALTYYQGLGRMTPAELGRERMVLVAVPQTPYTQVRMAMLLGHPRVQQDLGKGLALLDSVLKSNEPAAMPFHPLARQVADNYLERLKLEGQLDKQGQQLKDSQRKTSEQQDKLDKLQEKLDSLADIERTLSRPRPVGSKR</sequence>
<evidence type="ECO:0000313" key="3">
    <source>
        <dbReference type="EMBL" id="MCG2577380.1"/>
    </source>
</evidence>
<feature type="signal peptide" evidence="2">
    <location>
        <begin position="1"/>
        <end position="33"/>
    </location>
</feature>